<proteinExistence type="inferred from homology"/>
<reference evidence="5 6" key="1">
    <citation type="submission" date="2020-04" db="EMBL/GenBank/DDBJ databases">
        <title>Genome sequencing of novel species.</title>
        <authorList>
            <person name="Heo J."/>
            <person name="Kim S.-J."/>
            <person name="Kim J.-S."/>
            <person name="Hong S.-B."/>
            <person name="Kwon S.-W."/>
        </authorList>
    </citation>
    <scope>NUCLEOTIDE SEQUENCE [LARGE SCALE GENOMIC DNA]</scope>
    <source>
        <strain evidence="5 6">CJU-R4</strain>
    </source>
</reference>
<protein>
    <submittedName>
        <fullName evidence="5">Site-specific integrase</fullName>
    </submittedName>
</protein>
<dbReference type="PANTHER" id="PTHR30349:SF64">
    <property type="entry name" value="PROPHAGE INTEGRASE INTD-RELATED"/>
    <property type="match status" value="1"/>
</dbReference>
<evidence type="ECO:0000313" key="5">
    <source>
        <dbReference type="EMBL" id="QJD79586.1"/>
    </source>
</evidence>
<accession>A0A7L5DMF4</accession>
<dbReference type="KEGG" id="srho:HH216_15045"/>
<name>A0A7L5DMF4_9BACT</name>
<dbReference type="InterPro" id="IPR025269">
    <property type="entry name" value="SAM-like_dom"/>
</dbReference>
<evidence type="ECO:0000259" key="4">
    <source>
        <dbReference type="PROSITE" id="PS51898"/>
    </source>
</evidence>
<evidence type="ECO:0000256" key="3">
    <source>
        <dbReference type="ARBA" id="ARBA00023172"/>
    </source>
</evidence>
<dbReference type="PROSITE" id="PS51898">
    <property type="entry name" value="TYR_RECOMBINASE"/>
    <property type="match status" value="1"/>
</dbReference>
<dbReference type="AlphaFoldDB" id="A0A7L5DMF4"/>
<keyword evidence="6" id="KW-1185">Reference proteome</keyword>
<comment type="similarity">
    <text evidence="1">Belongs to the 'phage' integrase family.</text>
</comment>
<dbReference type="Gene3D" id="1.10.150.130">
    <property type="match status" value="1"/>
</dbReference>
<dbReference type="InterPro" id="IPR011010">
    <property type="entry name" value="DNA_brk_join_enz"/>
</dbReference>
<dbReference type="EMBL" id="CP051677">
    <property type="protein sequence ID" value="QJD79586.1"/>
    <property type="molecule type" value="Genomic_DNA"/>
</dbReference>
<dbReference type="SUPFAM" id="SSF56349">
    <property type="entry name" value="DNA breaking-rejoining enzymes"/>
    <property type="match status" value="1"/>
</dbReference>
<dbReference type="Pfam" id="PF13102">
    <property type="entry name" value="Phage_int_SAM_5"/>
    <property type="match status" value="1"/>
</dbReference>
<evidence type="ECO:0000256" key="2">
    <source>
        <dbReference type="ARBA" id="ARBA00023125"/>
    </source>
</evidence>
<evidence type="ECO:0000313" key="6">
    <source>
        <dbReference type="Proteomes" id="UP000501128"/>
    </source>
</evidence>
<dbReference type="CDD" id="cd01185">
    <property type="entry name" value="INTN1_C_like"/>
    <property type="match status" value="1"/>
</dbReference>
<dbReference type="InterPro" id="IPR050090">
    <property type="entry name" value="Tyrosine_recombinase_XerCD"/>
</dbReference>
<keyword evidence="2" id="KW-0238">DNA-binding</keyword>
<dbReference type="PANTHER" id="PTHR30349">
    <property type="entry name" value="PHAGE INTEGRASE-RELATED"/>
    <property type="match status" value="1"/>
</dbReference>
<keyword evidence="3" id="KW-0233">DNA recombination</keyword>
<dbReference type="Proteomes" id="UP000501128">
    <property type="component" value="Chromosome"/>
</dbReference>
<dbReference type="InterPro" id="IPR002104">
    <property type="entry name" value="Integrase_catalytic"/>
</dbReference>
<dbReference type="Pfam" id="PF00589">
    <property type="entry name" value="Phage_integrase"/>
    <property type="match status" value="1"/>
</dbReference>
<sequence length="423" mass="48850">MFKLPAYRKAQDAAERGHKFKAPTCNVVFIMRSNSDAIYIRVSVNGVRSTNKSTGIKAAREDFDTKTRTILNDPTNTVRLRKMESAVYEVFKDREITGRSLEPNLIRDIAFGLRGHDEQEPTVIEAISLYQQWHEQRFGSNDVSIGTIRRYRTYKTLLTTFFTLTPGYGKDTRFNQLKPALQFHLVDTYLKAQKKYCHNYALKIFQFFRGLVEYAIAHEWADRNPLRHARIRKYVKAPVTLSMEDLAKLKAFEFVEPHANQVRDVFLLCCYTGLAYSDVAELSSADLANINDVACILKNRTKSGVQAFVPLFPDAREILDKYRFHEGCRMSGKLVPVLSNPKMNKWLKIIGNTVGIKESLHTHLARKTFTMYSEELGFTLSEMAVMLGHTNATMTENHYYKRRREPVIVRFKEIFKNEQKQAS</sequence>
<dbReference type="Gene3D" id="1.10.443.10">
    <property type="entry name" value="Intergrase catalytic core"/>
    <property type="match status" value="1"/>
</dbReference>
<dbReference type="GO" id="GO:0015074">
    <property type="term" value="P:DNA integration"/>
    <property type="evidence" value="ECO:0007669"/>
    <property type="project" value="InterPro"/>
</dbReference>
<gene>
    <name evidence="5" type="ORF">HH216_15045</name>
</gene>
<evidence type="ECO:0000256" key="1">
    <source>
        <dbReference type="ARBA" id="ARBA00008857"/>
    </source>
</evidence>
<dbReference type="GO" id="GO:0006310">
    <property type="term" value="P:DNA recombination"/>
    <property type="evidence" value="ECO:0007669"/>
    <property type="project" value="UniProtKB-KW"/>
</dbReference>
<dbReference type="InterPro" id="IPR013762">
    <property type="entry name" value="Integrase-like_cat_sf"/>
</dbReference>
<organism evidence="5 6">
    <name type="scientific">Spirosoma rhododendri</name>
    <dbReference type="NCBI Taxonomy" id="2728024"/>
    <lineage>
        <taxon>Bacteria</taxon>
        <taxon>Pseudomonadati</taxon>
        <taxon>Bacteroidota</taxon>
        <taxon>Cytophagia</taxon>
        <taxon>Cytophagales</taxon>
        <taxon>Cytophagaceae</taxon>
        <taxon>Spirosoma</taxon>
    </lineage>
</organism>
<dbReference type="InterPro" id="IPR010998">
    <property type="entry name" value="Integrase_recombinase_N"/>
</dbReference>
<dbReference type="GO" id="GO:0003677">
    <property type="term" value="F:DNA binding"/>
    <property type="evidence" value="ECO:0007669"/>
    <property type="project" value="UniProtKB-KW"/>
</dbReference>
<dbReference type="RefSeq" id="WP_169551550.1">
    <property type="nucleotide sequence ID" value="NZ_CP051677.1"/>
</dbReference>
<feature type="domain" description="Tyr recombinase" evidence="4">
    <location>
        <begin position="236"/>
        <end position="416"/>
    </location>
</feature>